<dbReference type="Gene3D" id="3.30.56.30">
    <property type="entry name" value="Signal recognition particle, SRP19-like subunit"/>
    <property type="match status" value="1"/>
</dbReference>
<protein>
    <recommendedName>
        <fullName evidence="9">Signal recognition particle SRP19 subunit</fullName>
    </recommendedName>
</protein>
<feature type="transmembrane region" description="Helical" evidence="6">
    <location>
        <begin position="12"/>
        <end position="31"/>
    </location>
</feature>
<feature type="compositionally biased region" description="Pro residues" evidence="5">
    <location>
        <begin position="305"/>
        <end position="317"/>
    </location>
</feature>
<feature type="region of interest" description="Disordered" evidence="5">
    <location>
        <begin position="125"/>
        <end position="203"/>
    </location>
</feature>
<feature type="compositionally biased region" description="Polar residues" evidence="5">
    <location>
        <begin position="174"/>
        <end position="201"/>
    </location>
</feature>
<dbReference type="OrthoDB" id="2190947at2759"/>
<keyword evidence="6" id="KW-0472">Membrane</keyword>
<evidence type="ECO:0000256" key="3">
    <source>
        <dbReference type="ARBA" id="ARBA00023135"/>
    </source>
</evidence>
<evidence type="ECO:0000256" key="4">
    <source>
        <dbReference type="ARBA" id="ARBA00023274"/>
    </source>
</evidence>
<keyword evidence="6" id="KW-0812">Transmembrane</keyword>
<evidence type="ECO:0000256" key="5">
    <source>
        <dbReference type="SAM" id="MobiDB-lite"/>
    </source>
</evidence>
<keyword evidence="4" id="KW-0687">Ribonucleoprotein</keyword>
<dbReference type="PANTHER" id="PTHR17453:SF0">
    <property type="entry name" value="SIGNAL RECOGNITION PARTICLE 19 KDA PROTEIN"/>
    <property type="match status" value="1"/>
</dbReference>
<dbReference type="Proteomes" id="UP000249056">
    <property type="component" value="Unassembled WGS sequence"/>
</dbReference>
<dbReference type="GO" id="GO:0006617">
    <property type="term" value="P:SRP-dependent cotranslational protein targeting to membrane, signal sequence recognition"/>
    <property type="evidence" value="ECO:0007669"/>
    <property type="project" value="TreeGrafter"/>
</dbReference>
<evidence type="ECO:0000313" key="8">
    <source>
        <dbReference type="Proteomes" id="UP000249056"/>
    </source>
</evidence>
<evidence type="ECO:0000256" key="2">
    <source>
        <dbReference type="ARBA" id="ARBA00022490"/>
    </source>
</evidence>
<dbReference type="Pfam" id="PF01922">
    <property type="entry name" value="SRP19"/>
    <property type="match status" value="1"/>
</dbReference>
<reference evidence="7 8" key="1">
    <citation type="submission" date="2018-06" db="EMBL/GenBank/DDBJ databases">
        <title>Genome Sequence of the Brown Rot Fungal Pathogen Monilinia fructigena.</title>
        <authorList>
            <person name="Landi L."/>
            <person name="De Miccolis Angelini R.M."/>
            <person name="Pollastro S."/>
            <person name="Abate D."/>
            <person name="Faretra F."/>
            <person name="Romanazzi G."/>
        </authorList>
    </citation>
    <scope>NUCLEOTIDE SEQUENCE [LARGE SCALE GENOMIC DNA]</scope>
    <source>
        <strain evidence="7 8">Mfrg269</strain>
    </source>
</reference>
<dbReference type="EMBL" id="QKRW01000003">
    <property type="protein sequence ID" value="RAL67686.1"/>
    <property type="molecule type" value="Genomic_DNA"/>
</dbReference>
<feature type="region of interest" description="Disordered" evidence="5">
    <location>
        <begin position="293"/>
        <end position="317"/>
    </location>
</feature>
<gene>
    <name evidence="7" type="ORF">DID88_008427</name>
</gene>
<dbReference type="InterPro" id="IPR036521">
    <property type="entry name" value="SRP19-like_sf"/>
</dbReference>
<keyword evidence="2" id="KW-0963">Cytoplasm</keyword>
<evidence type="ECO:0000256" key="6">
    <source>
        <dbReference type="SAM" id="Phobius"/>
    </source>
</evidence>
<proteinExistence type="predicted"/>
<keyword evidence="6" id="KW-1133">Transmembrane helix</keyword>
<accession>A0A395J605</accession>
<comment type="subcellular location">
    <subcellularLocation>
        <location evidence="1">Cytoplasm</location>
    </subcellularLocation>
</comment>
<dbReference type="AlphaFoldDB" id="A0A395J605"/>
<name>A0A395J605_9HELO</name>
<dbReference type="SUPFAM" id="SSF69695">
    <property type="entry name" value="SRP19"/>
    <property type="match status" value="1"/>
</dbReference>
<comment type="caution">
    <text evidence="7">The sequence shown here is derived from an EMBL/GenBank/DDBJ whole genome shotgun (WGS) entry which is preliminary data.</text>
</comment>
<dbReference type="InterPro" id="IPR002778">
    <property type="entry name" value="Signal_recog_particle_SRP19"/>
</dbReference>
<keyword evidence="3" id="KW-0733">Signal recognition particle</keyword>
<evidence type="ECO:0008006" key="9">
    <source>
        <dbReference type="Google" id="ProtNLM"/>
    </source>
</evidence>
<evidence type="ECO:0000313" key="7">
    <source>
        <dbReference type="EMBL" id="RAL67686.1"/>
    </source>
</evidence>
<sequence length="402" mass="45644">MTFDLIYSSIHYVYSLCPIIIIVCFATKVQSHYQHQHQPRPSSKMKEKLSRAWTKFVISLGPVFRALNRANCHFFASRKKLIFKLLSFCVWTPTTTPQFKTRVHTSSFIICDTKTSKMSHARIEEVDDSDNEYGASDPSEGDISDVASDFSDRDIIKKRTPAPSSTKHAPPPNAKSSHMNPANIPFSGSQITTGADGTQFRSTEDSSKYKDFQCRRVGIELAVKNPVAREIVAACCSRLRIETLFEPVKTHPKDWANPGRVKVNIRGGGNPAIKNKHHLYILIAKHLKDNPTTDKTAMQPQLAGIPPPDPSKPLPRPAVPKGWKMGEILPYYIVLLHYLAVVTNAGNGRNDGWTIKRCFFRTKEKGQKEEDQGLKSYVWPWQGCYLAQYWRLRYRSRFGLYI</sequence>
<dbReference type="GO" id="GO:0005786">
    <property type="term" value="C:signal recognition particle, endoplasmic reticulum targeting"/>
    <property type="evidence" value="ECO:0007669"/>
    <property type="project" value="UniProtKB-KW"/>
</dbReference>
<evidence type="ECO:0000256" key="1">
    <source>
        <dbReference type="ARBA" id="ARBA00004496"/>
    </source>
</evidence>
<organism evidence="7 8">
    <name type="scientific">Monilinia fructigena</name>
    <dbReference type="NCBI Taxonomy" id="38457"/>
    <lineage>
        <taxon>Eukaryota</taxon>
        <taxon>Fungi</taxon>
        <taxon>Dikarya</taxon>
        <taxon>Ascomycota</taxon>
        <taxon>Pezizomycotina</taxon>
        <taxon>Leotiomycetes</taxon>
        <taxon>Helotiales</taxon>
        <taxon>Sclerotiniaceae</taxon>
        <taxon>Monilinia</taxon>
    </lineage>
</organism>
<keyword evidence="8" id="KW-1185">Reference proteome</keyword>
<dbReference type="PANTHER" id="PTHR17453">
    <property type="entry name" value="SIGNAL RECOGNITION PARTICLE 19 KD PROTEIN"/>
    <property type="match status" value="1"/>
</dbReference>
<dbReference type="GO" id="GO:0008312">
    <property type="term" value="F:7S RNA binding"/>
    <property type="evidence" value="ECO:0007669"/>
    <property type="project" value="InterPro"/>
</dbReference>